<reference evidence="1 2" key="1">
    <citation type="submission" date="2019-12" db="EMBL/GenBank/DDBJ databases">
        <title>A genome sequence resource for the geographically widespread anthracnose pathogen Colletotrichum asianum.</title>
        <authorList>
            <person name="Meng Y."/>
        </authorList>
    </citation>
    <scope>NUCLEOTIDE SEQUENCE [LARGE SCALE GENOMIC DNA]</scope>
    <source>
        <strain evidence="1 2">ICMP 18580</strain>
    </source>
</reference>
<accession>A0A8H3W7Y6</accession>
<sequence length="171" mass="18169">MTVSDPRACSDLTPTNATGSLAVTSCRSMVCSPRAPKTSRAYSANMAQDSIAGWGLNLPIAHSSPWQTGRTTNNRMDCPEGAVTLDCRSRVRRAPASPFLSSVHLGLTQRQGFPSCSCCKHLNPTSPGCCTARTAPYFVTTVRMTNDSIAVTFQGCRCCVTCASPLSSPRS</sequence>
<dbReference type="Proteomes" id="UP000434172">
    <property type="component" value="Unassembled WGS sequence"/>
</dbReference>
<proteinExistence type="predicted"/>
<dbReference type="AlphaFoldDB" id="A0A8H3W7Y6"/>
<gene>
    <name evidence="1" type="ORF">GQ607_012935</name>
</gene>
<dbReference type="EMBL" id="WOWK01000090">
    <property type="protein sequence ID" value="KAF0319833.1"/>
    <property type="molecule type" value="Genomic_DNA"/>
</dbReference>
<organism evidence="1 2">
    <name type="scientific">Colletotrichum asianum</name>
    <dbReference type="NCBI Taxonomy" id="702518"/>
    <lineage>
        <taxon>Eukaryota</taxon>
        <taxon>Fungi</taxon>
        <taxon>Dikarya</taxon>
        <taxon>Ascomycota</taxon>
        <taxon>Pezizomycotina</taxon>
        <taxon>Sordariomycetes</taxon>
        <taxon>Hypocreomycetidae</taxon>
        <taxon>Glomerellales</taxon>
        <taxon>Glomerellaceae</taxon>
        <taxon>Colletotrichum</taxon>
        <taxon>Colletotrichum gloeosporioides species complex</taxon>
    </lineage>
</organism>
<dbReference type="PROSITE" id="PS51257">
    <property type="entry name" value="PROKAR_LIPOPROTEIN"/>
    <property type="match status" value="1"/>
</dbReference>
<protein>
    <submittedName>
        <fullName evidence="1">Uncharacterized protein</fullName>
    </submittedName>
</protein>
<comment type="caution">
    <text evidence="1">The sequence shown here is derived from an EMBL/GenBank/DDBJ whole genome shotgun (WGS) entry which is preliminary data.</text>
</comment>
<name>A0A8H3W7Y6_9PEZI</name>
<keyword evidence="2" id="KW-1185">Reference proteome</keyword>
<evidence type="ECO:0000313" key="1">
    <source>
        <dbReference type="EMBL" id="KAF0319833.1"/>
    </source>
</evidence>
<evidence type="ECO:0000313" key="2">
    <source>
        <dbReference type="Proteomes" id="UP000434172"/>
    </source>
</evidence>